<name>A0A8J6BYI5_ZIZPA</name>
<feature type="compositionally biased region" description="Basic and acidic residues" evidence="1">
    <location>
        <begin position="12"/>
        <end position="27"/>
    </location>
</feature>
<evidence type="ECO:0000313" key="2">
    <source>
        <dbReference type="EMBL" id="KAG8100287.1"/>
    </source>
</evidence>
<organism evidence="2 3">
    <name type="scientific">Zizania palustris</name>
    <name type="common">Northern wild rice</name>
    <dbReference type="NCBI Taxonomy" id="103762"/>
    <lineage>
        <taxon>Eukaryota</taxon>
        <taxon>Viridiplantae</taxon>
        <taxon>Streptophyta</taxon>
        <taxon>Embryophyta</taxon>
        <taxon>Tracheophyta</taxon>
        <taxon>Spermatophyta</taxon>
        <taxon>Magnoliopsida</taxon>
        <taxon>Liliopsida</taxon>
        <taxon>Poales</taxon>
        <taxon>Poaceae</taxon>
        <taxon>BOP clade</taxon>
        <taxon>Oryzoideae</taxon>
        <taxon>Oryzeae</taxon>
        <taxon>Zizaniinae</taxon>
        <taxon>Zizania</taxon>
    </lineage>
</organism>
<dbReference type="Proteomes" id="UP000729402">
    <property type="component" value="Unassembled WGS sequence"/>
</dbReference>
<proteinExistence type="predicted"/>
<comment type="caution">
    <text evidence="2">The sequence shown here is derived from an EMBL/GenBank/DDBJ whole genome shotgun (WGS) entry which is preliminary data.</text>
</comment>
<evidence type="ECO:0000313" key="3">
    <source>
        <dbReference type="Proteomes" id="UP000729402"/>
    </source>
</evidence>
<reference evidence="2" key="2">
    <citation type="submission" date="2021-02" db="EMBL/GenBank/DDBJ databases">
        <authorList>
            <person name="Kimball J.A."/>
            <person name="Haas M.W."/>
            <person name="Macchietto M."/>
            <person name="Kono T."/>
            <person name="Duquette J."/>
            <person name="Shao M."/>
        </authorList>
    </citation>
    <scope>NUCLEOTIDE SEQUENCE</scope>
    <source>
        <tissue evidence="2">Fresh leaf tissue</tissue>
    </source>
</reference>
<accession>A0A8J6BYI5</accession>
<feature type="compositionally biased region" description="Low complexity" evidence="1">
    <location>
        <begin position="1"/>
        <end position="11"/>
    </location>
</feature>
<keyword evidence="3" id="KW-1185">Reference proteome</keyword>
<dbReference type="AlphaFoldDB" id="A0A8J6BYI5"/>
<gene>
    <name evidence="2" type="ORF">GUJ93_ZPchr0013g34654</name>
</gene>
<protein>
    <submittedName>
        <fullName evidence="2">Uncharacterized protein</fullName>
    </submittedName>
</protein>
<feature type="region of interest" description="Disordered" evidence="1">
    <location>
        <begin position="1"/>
        <end position="41"/>
    </location>
</feature>
<dbReference type="EMBL" id="JAAALK010000079">
    <property type="protein sequence ID" value="KAG8100287.1"/>
    <property type="molecule type" value="Genomic_DNA"/>
</dbReference>
<reference evidence="2" key="1">
    <citation type="journal article" date="2021" name="bioRxiv">
        <title>Whole Genome Assembly and Annotation of Northern Wild Rice, Zizania palustris L., Supports a Whole Genome Duplication in the Zizania Genus.</title>
        <authorList>
            <person name="Haas M."/>
            <person name="Kono T."/>
            <person name="Macchietto M."/>
            <person name="Millas R."/>
            <person name="McGilp L."/>
            <person name="Shao M."/>
            <person name="Duquette J."/>
            <person name="Hirsch C.N."/>
            <person name="Kimball J."/>
        </authorList>
    </citation>
    <scope>NUCLEOTIDE SEQUENCE</scope>
    <source>
        <tissue evidence="2">Fresh leaf tissue</tissue>
    </source>
</reference>
<sequence length="73" mass="8020">MSMAASPSSPAEQRDKAQPGPAHDQRRPIHRRPFRPLPHRTAPIHAAARLPYYINCAAAEAEAEAEALGFAHR</sequence>
<evidence type="ECO:0000256" key="1">
    <source>
        <dbReference type="SAM" id="MobiDB-lite"/>
    </source>
</evidence>
<feature type="compositionally biased region" description="Basic residues" evidence="1">
    <location>
        <begin position="28"/>
        <end position="38"/>
    </location>
</feature>